<feature type="region of interest" description="Disordered" evidence="1">
    <location>
        <begin position="416"/>
        <end position="435"/>
    </location>
</feature>
<dbReference type="SMART" id="SM00329">
    <property type="entry name" value="BPI2"/>
    <property type="match status" value="1"/>
</dbReference>
<evidence type="ECO:0000313" key="3">
    <source>
        <dbReference type="Proteomes" id="UP000887569"/>
    </source>
</evidence>
<dbReference type="Gene3D" id="3.15.20.10">
    <property type="entry name" value="Bactericidal permeability-increasing protein, domain 2"/>
    <property type="match status" value="1"/>
</dbReference>
<dbReference type="GO" id="GO:0005615">
    <property type="term" value="C:extracellular space"/>
    <property type="evidence" value="ECO:0007669"/>
    <property type="project" value="TreeGrafter"/>
</dbReference>
<feature type="region of interest" description="Disordered" evidence="1">
    <location>
        <begin position="446"/>
        <end position="467"/>
    </location>
</feature>
<organism evidence="3 4">
    <name type="scientific">Parascaris univalens</name>
    <name type="common">Nematode worm</name>
    <dbReference type="NCBI Taxonomy" id="6257"/>
    <lineage>
        <taxon>Eukaryota</taxon>
        <taxon>Metazoa</taxon>
        <taxon>Ecdysozoa</taxon>
        <taxon>Nematoda</taxon>
        <taxon>Chromadorea</taxon>
        <taxon>Rhabditida</taxon>
        <taxon>Spirurina</taxon>
        <taxon>Ascaridomorpha</taxon>
        <taxon>Ascaridoidea</taxon>
        <taxon>Ascarididae</taxon>
        <taxon>Parascaris</taxon>
    </lineage>
</organism>
<protein>
    <submittedName>
        <fullName evidence="4">Lipid-binding serum glycoprotein C-terminal domain-containing protein</fullName>
    </submittedName>
</protein>
<evidence type="ECO:0000259" key="2">
    <source>
        <dbReference type="SMART" id="SM00329"/>
    </source>
</evidence>
<dbReference type="InterPro" id="IPR001124">
    <property type="entry name" value="Lipid-bd_serum_glycop_C"/>
</dbReference>
<dbReference type="Gene3D" id="3.15.10.10">
    <property type="entry name" value="Bactericidal permeability-increasing protein, domain 1"/>
    <property type="match status" value="1"/>
</dbReference>
<dbReference type="GO" id="GO:0008289">
    <property type="term" value="F:lipid binding"/>
    <property type="evidence" value="ECO:0007669"/>
    <property type="project" value="InterPro"/>
</dbReference>
<accession>A0A914ZMM2</accession>
<dbReference type="SUPFAM" id="SSF55394">
    <property type="entry name" value="Bactericidal permeability-increasing protein, BPI"/>
    <property type="match status" value="2"/>
</dbReference>
<name>A0A914ZMM2_PARUN</name>
<evidence type="ECO:0000256" key="1">
    <source>
        <dbReference type="SAM" id="MobiDB-lite"/>
    </source>
</evidence>
<evidence type="ECO:0000313" key="4">
    <source>
        <dbReference type="WBParaSite" id="PgB09_g070_t01"/>
    </source>
</evidence>
<dbReference type="Proteomes" id="UP000887569">
    <property type="component" value="Unplaced"/>
</dbReference>
<dbReference type="WBParaSite" id="PgB09_g070_t01">
    <property type="protein sequence ID" value="PgB09_g070_t01"/>
    <property type="gene ID" value="PgB09_g070"/>
</dbReference>
<dbReference type="PANTHER" id="PTHR10504">
    <property type="entry name" value="BACTERICIDAL PERMEABILITY-INCREASING BPI PROTEIN-RELATED"/>
    <property type="match status" value="1"/>
</dbReference>
<feature type="domain" description="Lipid-binding serum glycoprotein C-terminal" evidence="2">
    <location>
        <begin position="576"/>
        <end position="789"/>
    </location>
</feature>
<dbReference type="PANTHER" id="PTHR10504:SF144">
    <property type="entry name" value="BPI1 DOMAIN-CONTAINING PROTEIN"/>
    <property type="match status" value="1"/>
</dbReference>
<sequence>MAMLRPALQSSYQQPLQRYSVQPHAVYPRLPAYAKCDPNISGLKARLNHPAFQYLSALFANILNDQIIDAEIPPITECVPGLPIYFVVEIVIKEKCDHFVIEVAGCSMRVGYVDLYMERAGLIGDLTNGLFRGISSELMRQMIPAKVCAMVPQLIDEKVNSRLATIPTTISVGQILQMLGGLDGLIGSGIGIHRCAKAAHLCQSAQPKQSEKSLAGQQLVPLTAGFHPMQTTFTATDAAKHNQLNTNITKPIQQMGFTPAITFIKNISISEVSKLPPSKHPSVTGLDIPIELNFTDSSSNVANVSEEMALAMLSELLDLSDVKGGESKIQFTMDDIKKMLHNGTDNEMNRKLLYKLAEMTKSGATSEGYQMLEALRQVAHDLANRYKRSSKQEDAVPLVNKSPQKIRLINNATMKTTKTHESKGKTTRKERKAAPRAVVPVLTLLSSEKPKQQPRANSSGRPFVTGKMSKAHGCPTCAGGTGGSSLASSSALSPVGDLCAGCPGVNRQTSPLDLIKQLTRTIDLRKLCNVYLSLKLLRTLATCWDYSIDLKGEFSLFNQDQTPFCPAPTFFPGCANCMTEVIISDYTINSLFYHMHRAALLNFRIGPDTPGIGPLMRTTCQKGDIEGGIPLCIGEFIPAFSSYPNKAVAVNINIVRAPVIVLSRGCATMEFVADADICVTGTLACEGGERVGAVEIMIIADICPQSAGGRLYGAGNVQVLRITEKRPSLGLEPGTLDQFSVLGKELMTKALNDALAKGISMKSPSGAGLPLMLRNTNFKIIEHGIYISSDFTISPSLFSGSVVCPR</sequence>
<keyword evidence="3" id="KW-1185">Reference proteome</keyword>
<reference evidence="4" key="1">
    <citation type="submission" date="2022-11" db="UniProtKB">
        <authorList>
            <consortium name="WormBaseParasite"/>
        </authorList>
    </citation>
    <scope>IDENTIFICATION</scope>
</reference>
<dbReference type="InterPro" id="IPR032942">
    <property type="entry name" value="BPI/LBP/Plunc"/>
</dbReference>
<proteinExistence type="predicted"/>
<dbReference type="AlphaFoldDB" id="A0A914ZMM2"/>
<dbReference type="InterPro" id="IPR017943">
    <property type="entry name" value="Bactericidal_perm-incr_a/b_dom"/>
</dbReference>
<dbReference type="Pfam" id="PF02886">
    <property type="entry name" value="LBP_BPI_CETP_C"/>
    <property type="match status" value="1"/>
</dbReference>